<feature type="signal peptide" evidence="1">
    <location>
        <begin position="1"/>
        <end position="21"/>
    </location>
</feature>
<feature type="chain" id="PRO_5029841773" evidence="1">
    <location>
        <begin position="22"/>
        <end position="139"/>
    </location>
</feature>
<dbReference type="EMBL" id="JACASE010000007">
    <property type="protein sequence ID" value="KAF6447987.1"/>
    <property type="molecule type" value="Genomic_DNA"/>
</dbReference>
<dbReference type="AlphaFoldDB" id="A0A7J8FJS7"/>
<organism evidence="2 3">
    <name type="scientific">Rousettus aegyptiacus</name>
    <name type="common">Egyptian fruit bat</name>
    <name type="synonym">Pteropus aegyptiacus</name>
    <dbReference type="NCBI Taxonomy" id="9407"/>
    <lineage>
        <taxon>Eukaryota</taxon>
        <taxon>Metazoa</taxon>
        <taxon>Chordata</taxon>
        <taxon>Craniata</taxon>
        <taxon>Vertebrata</taxon>
        <taxon>Euteleostomi</taxon>
        <taxon>Mammalia</taxon>
        <taxon>Eutheria</taxon>
        <taxon>Laurasiatheria</taxon>
        <taxon>Chiroptera</taxon>
        <taxon>Yinpterochiroptera</taxon>
        <taxon>Pteropodoidea</taxon>
        <taxon>Pteropodidae</taxon>
        <taxon>Rousettinae</taxon>
        <taxon>Rousettus</taxon>
    </lineage>
</organism>
<evidence type="ECO:0000313" key="2">
    <source>
        <dbReference type="EMBL" id="KAF6447987.1"/>
    </source>
</evidence>
<reference evidence="2 3" key="1">
    <citation type="journal article" date="2020" name="Nature">
        <title>Six reference-quality genomes reveal evolution of bat adaptations.</title>
        <authorList>
            <person name="Jebb D."/>
            <person name="Huang Z."/>
            <person name="Pippel M."/>
            <person name="Hughes G.M."/>
            <person name="Lavrichenko K."/>
            <person name="Devanna P."/>
            <person name="Winkler S."/>
            <person name="Jermiin L.S."/>
            <person name="Skirmuntt E.C."/>
            <person name="Katzourakis A."/>
            <person name="Burkitt-Gray L."/>
            <person name="Ray D.A."/>
            <person name="Sullivan K.A.M."/>
            <person name="Roscito J.G."/>
            <person name="Kirilenko B.M."/>
            <person name="Davalos L.M."/>
            <person name="Corthals A.P."/>
            <person name="Power M.L."/>
            <person name="Jones G."/>
            <person name="Ransome R.D."/>
            <person name="Dechmann D.K.N."/>
            <person name="Locatelli A.G."/>
            <person name="Puechmaille S.J."/>
            <person name="Fedrigo O."/>
            <person name="Jarvis E.D."/>
            <person name="Hiller M."/>
            <person name="Vernes S.C."/>
            <person name="Myers E.W."/>
            <person name="Teeling E.C."/>
        </authorList>
    </citation>
    <scope>NUCLEOTIDE SEQUENCE [LARGE SCALE GENOMIC DNA]</scope>
    <source>
        <strain evidence="2">MRouAeg1</strain>
        <tissue evidence="2">Muscle</tissue>
    </source>
</reference>
<protein>
    <submittedName>
        <fullName evidence="2">Microfibril associated protein 3</fullName>
    </submittedName>
</protein>
<evidence type="ECO:0000313" key="3">
    <source>
        <dbReference type="Proteomes" id="UP000593571"/>
    </source>
</evidence>
<proteinExistence type="predicted"/>
<accession>A0A7J8FJS7</accession>
<evidence type="ECO:0000256" key="1">
    <source>
        <dbReference type="SAM" id="SignalP"/>
    </source>
</evidence>
<comment type="caution">
    <text evidence="2">The sequence shown here is derived from an EMBL/GenBank/DDBJ whole genome shotgun (WGS) entry which is preliminary data.</text>
</comment>
<keyword evidence="1" id="KW-0732">Signal</keyword>
<keyword evidence="3" id="KW-1185">Reference proteome</keyword>
<name>A0A7J8FJS7_ROUAE</name>
<sequence>MKPYCCLFTLVVSVIMPAAFVLEDMDFNQKDPLEANHSSFNASFPPSFELSAGSHSGDDVIIAKEGASVSIECLLTVNRYEDVHWYNSKGQQLDDRGTASRTPGTCRLATEDYTQTDKQCCPCPLGAHDVWGKIIVIKL</sequence>
<gene>
    <name evidence="2" type="ORF">HJG63_013248</name>
</gene>
<dbReference type="Proteomes" id="UP000593571">
    <property type="component" value="Unassembled WGS sequence"/>
</dbReference>